<reference evidence="2" key="1">
    <citation type="submission" date="2022-07" db="EMBL/GenBank/DDBJ databases">
        <title>Genome Sequence of Physisporinus lineatus.</title>
        <authorList>
            <person name="Buettner E."/>
        </authorList>
    </citation>
    <scope>NUCLEOTIDE SEQUENCE</scope>
    <source>
        <strain evidence="2">VT162</strain>
    </source>
</reference>
<comment type="caution">
    <text evidence="2">The sequence shown here is derived from an EMBL/GenBank/DDBJ whole genome shotgun (WGS) entry which is preliminary data.</text>
</comment>
<evidence type="ECO:0000313" key="2">
    <source>
        <dbReference type="EMBL" id="KAJ3478196.1"/>
    </source>
</evidence>
<dbReference type="AlphaFoldDB" id="A0AAD5Y9R0"/>
<dbReference type="Gene3D" id="1.10.10.2360">
    <property type="match status" value="1"/>
</dbReference>
<sequence length="230" mass="25544">MLLNPAQACYLPYVQDEQEHQGLISKEDYDTQIQPFPNDVPPSAPRLAPAELPLAPQLPPRPLISLRHPTLIDLDDENYDMLDIDTDSRPDEATDANRSLQGSMTPLSTTRLSGRPKLRKLIRPSSQPKQHPDVFQSITCAPTLRHTSFEELRLECYRMSAVCTGRSPDPIQPGEYNLIPPKYVPYVPNPSEASSLTGQLGLDTGCEAKEVIMSDQPNLASAFTFNVSFS</sequence>
<gene>
    <name evidence="2" type="ORF">NLI96_g9930</name>
</gene>
<keyword evidence="3" id="KW-1185">Reference proteome</keyword>
<dbReference type="Proteomes" id="UP001212997">
    <property type="component" value="Unassembled WGS sequence"/>
</dbReference>
<feature type="compositionally biased region" description="Polar residues" evidence="1">
    <location>
        <begin position="96"/>
        <end position="112"/>
    </location>
</feature>
<evidence type="ECO:0000256" key="1">
    <source>
        <dbReference type="SAM" id="MobiDB-lite"/>
    </source>
</evidence>
<organism evidence="2 3">
    <name type="scientific">Meripilus lineatus</name>
    <dbReference type="NCBI Taxonomy" id="2056292"/>
    <lineage>
        <taxon>Eukaryota</taxon>
        <taxon>Fungi</taxon>
        <taxon>Dikarya</taxon>
        <taxon>Basidiomycota</taxon>
        <taxon>Agaricomycotina</taxon>
        <taxon>Agaricomycetes</taxon>
        <taxon>Polyporales</taxon>
        <taxon>Meripilaceae</taxon>
        <taxon>Meripilus</taxon>
    </lineage>
</organism>
<accession>A0AAD5Y9R0</accession>
<dbReference type="EMBL" id="JANAWD010000531">
    <property type="protein sequence ID" value="KAJ3478196.1"/>
    <property type="molecule type" value="Genomic_DNA"/>
</dbReference>
<proteinExistence type="predicted"/>
<name>A0AAD5Y9R0_9APHY</name>
<feature type="region of interest" description="Disordered" evidence="1">
    <location>
        <begin position="83"/>
        <end position="115"/>
    </location>
</feature>
<evidence type="ECO:0000313" key="3">
    <source>
        <dbReference type="Proteomes" id="UP001212997"/>
    </source>
</evidence>
<protein>
    <submittedName>
        <fullName evidence="2">Uncharacterized protein</fullName>
    </submittedName>
</protein>